<dbReference type="GO" id="GO:0030018">
    <property type="term" value="C:Z disc"/>
    <property type="evidence" value="ECO:0007669"/>
    <property type="project" value="TreeGrafter"/>
</dbReference>
<feature type="compositionally biased region" description="Basic and acidic residues" evidence="1">
    <location>
        <begin position="1598"/>
        <end position="1613"/>
    </location>
</feature>
<feature type="region of interest" description="Disordered" evidence="1">
    <location>
        <begin position="1227"/>
        <end position="1269"/>
    </location>
</feature>
<feature type="region of interest" description="Disordered" evidence="1">
    <location>
        <begin position="348"/>
        <end position="384"/>
    </location>
</feature>
<name>A0A3B4DJE3_PYGNA</name>
<feature type="region of interest" description="Disordered" evidence="1">
    <location>
        <begin position="1564"/>
        <end position="1756"/>
    </location>
</feature>
<feature type="compositionally biased region" description="Basic and acidic residues" evidence="1">
    <location>
        <begin position="505"/>
        <end position="519"/>
    </location>
</feature>
<sequence>MSSLEKRHTSRRGSMHGHHKYSDGFSDTSSVGSFMDETDREVSNLTDRAFRSLCIGEEAIYNDSEISSPTERHKAFAEEVQQKEVLKNTCQETFSYGIQYREAERKSEVTSTFQHSYMDVAQEQVLRDEHMSYMSNGSMEATWQQRRSTSRVSSLIKAFSSREGYCDSGISDAVLLRDKYRDFNNGSWDKSALLSFQRELSEISSAYHQNFKSGPFQSYRNHFHASASAVSRMDTTASLVKSSKTKFHALNSTNFFFHSEFSPFQLWKDYNRFPFEREEPSGFVSASEFPRWYDSPLYKELTTTQTFSSEGRRFNRRKIEDVVPTQRSRSTVIQKASAIEKRCESETASNCPPWKRNNNFVRSKLPRNRPSTVSPTNEKAHRPDSSLLSYNRHTYDIQHKEEKVGGNELSGSSTPFSITQLLTPVIHGRQETETSEILQFAHTPSVSDYSVQGDVDLKPLAEVKQLRDSYKSRASSLLFNLKDNRRRVKSTYSPSKFKGLEITDRNKQPSKLEDLESRLSDSSASQVTTQEHSAVPDAWELDVAQQTYDVHLSQTVEHKEYTDGLHNMTLAHQNAAANYEISYEGSQSSSLHPYKPPNKENEYGFSPHMLPAQNKSIENSEGHIYGPNGTLNPTRPGTENAFSKAHPLVRSLMAQTSEKQTLGRREDMGHHDFKERQNFVTKPNFGYTKNQVTEERLSWENSGHINSTSKKMFNNDEIKDSLPFKGEIATLIEMDKQRKATAKQYLPSANDSYTTGKETYINKVNENIKQGRLAKEEEVQDTECSSQKYPYTSKPAHYNPTNTSSASQNVYGFYNNGLHKMSLSPPKDSKLTRNSEFRSTTHDEVHFQRNINMNMYAASDITTERGYSQKVPCSTSLEEKHQKNEGSVAYQPYKYEPNKQWHISTTENRCTLDEVHLPRQLQTEKISQQPVETHYPHSVLRIPDIHKNMTYTKTDLENRLRAGEHQPNDSMVPKQIYQTKHGDMKSDIKKLNIQNTEPNNSSQARGDKFSINDILSIRDNEQAKRLRENKHSLSAGVSDPTKLENDASVVASVITEENTAKMDVFNVKEQQTTEDPTSRFKHESAYGYIRKESHNRNEGLVNIDTAMKDKAGKERTLSYKEKGQTKQEILTSKLKAHAQKEISAIKERGLAKQGILSRNSIKQSTTVNTDKGQMSQDVMSPKKEITAEKLNHLFQDITYSSVTSYKEPRNQDKDDPKYETLTAEEMKSPTRAVGPCTEVSLPEKNNEAGKDDRLTTDEKERTKVQPHTQRIQLEDERITVVDRNTFEFSSTDNHKNVNYETVPAKSLLSSPAIKSPNKEATVVKTAGQTSNLPTVCSAGPTEHPTFVEKGMDSTKYIFGKTTACSLTSYNESEQAKLCDLSVNTTVQPSKVKVDNHTASRVTTHLECTDLAETTILPVVNSHQSQSNPGKETPIKEVYEKKLGPSSRQVNSPSDWTRLKAEALPVESTMESADTKAGLPTKCKAYSTKEGEHGKSEDVVSDDTSSFANIKLPKTPEAKEKENLELCAKQNIMVQIDSKPKTNGNSAVQQLQYADAHKVKTFESAYRNKGNQTPSNLNKEEKMKPVSPEVNEQSLLKELNQKKEENIHSEKDEALELSQSMKEISSTNYQTNSPEVKTDAVTASSDQKIQQDGEGPPGSENQTQNERDLHERKEIASEEMKQSNDKSIVNKNDSSPTGAENEMSPEKPHTANVTVNNKDKQTNNQTVQDKSSDIINHVPESQDIHIPSNEDNASADEPVIYSIHVSSKSDAVSEDEPVIYTICVSSISGNSLTDVPVCQEKSSVAQKQVLTEGAEKEEETSGSKNEETKTEETDSHESKASDDKKSKGLIDTDKAEKETMGTG</sequence>
<dbReference type="GeneTree" id="ENSGT00730000111333"/>
<reference evidence="2" key="2">
    <citation type="submission" date="2025-08" db="UniProtKB">
        <authorList>
            <consortium name="Ensembl"/>
        </authorList>
    </citation>
    <scope>IDENTIFICATION</scope>
</reference>
<protein>
    <recommendedName>
        <fullName evidence="4">DUF4585 domain-containing protein</fullName>
    </recommendedName>
</protein>
<organism evidence="2 3">
    <name type="scientific">Pygocentrus nattereri</name>
    <name type="common">Red-bellied piranha</name>
    <dbReference type="NCBI Taxonomy" id="42514"/>
    <lineage>
        <taxon>Eukaryota</taxon>
        <taxon>Metazoa</taxon>
        <taxon>Chordata</taxon>
        <taxon>Craniata</taxon>
        <taxon>Vertebrata</taxon>
        <taxon>Euteleostomi</taxon>
        <taxon>Actinopterygii</taxon>
        <taxon>Neopterygii</taxon>
        <taxon>Teleostei</taxon>
        <taxon>Ostariophysi</taxon>
        <taxon>Characiformes</taxon>
        <taxon>Characoidei</taxon>
        <taxon>Pygocentrus</taxon>
    </lineage>
</organism>
<feature type="region of interest" description="Disordered" evidence="1">
    <location>
        <begin position="1"/>
        <end position="29"/>
    </location>
</feature>
<feature type="compositionally biased region" description="Polar residues" evidence="1">
    <location>
        <begin position="1616"/>
        <end position="1649"/>
    </location>
</feature>
<keyword evidence="3" id="KW-1185">Reference proteome</keyword>
<dbReference type="InterPro" id="IPR052303">
    <property type="entry name" value="CEFIP"/>
</dbReference>
<evidence type="ECO:0000313" key="2">
    <source>
        <dbReference type="Ensembl" id="ENSPNAP00000023246.1"/>
    </source>
</evidence>
<feature type="compositionally biased region" description="Basic and acidic residues" evidence="1">
    <location>
        <begin position="1244"/>
        <end position="1263"/>
    </location>
</feature>
<feature type="region of interest" description="Disordered" evidence="1">
    <location>
        <begin position="505"/>
        <end position="533"/>
    </location>
</feature>
<feature type="compositionally biased region" description="Polar residues" evidence="1">
    <location>
        <begin position="348"/>
        <end position="361"/>
    </location>
</feature>
<feature type="compositionally biased region" description="Polar residues" evidence="1">
    <location>
        <begin position="1684"/>
        <end position="1697"/>
    </location>
</feature>
<dbReference type="Proteomes" id="UP001501920">
    <property type="component" value="Chromosome 5"/>
</dbReference>
<reference evidence="2 3" key="1">
    <citation type="submission" date="2020-10" db="EMBL/GenBank/DDBJ databases">
        <title>Pygocentrus nattereri (red-bellied piranha) genome, fPygNat1, primary haplotype.</title>
        <authorList>
            <person name="Myers G."/>
            <person name="Meyer A."/>
            <person name="Karagic N."/>
            <person name="Pippel M."/>
            <person name="Winkler S."/>
            <person name="Tracey A."/>
            <person name="Wood J."/>
            <person name="Formenti G."/>
            <person name="Howe K."/>
            <person name="Fedrigo O."/>
            <person name="Jarvis E.D."/>
        </authorList>
    </citation>
    <scope>NUCLEOTIDE SEQUENCE [LARGE SCALE GENOMIC DNA]</scope>
</reference>
<feature type="compositionally biased region" description="Basic residues" evidence="1">
    <location>
        <begin position="8"/>
        <end position="19"/>
    </location>
</feature>
<feature type="compositionally biased region" description="Polar residues" evidence="1">
    <location>
        <begin position="1710"/>
        <end position="1728"/>
    </location>
</feature>
<evidence type="ECO:0000313" key="3">
    <source>
        <dbReference type="Proteomes" id="UP001501920"/>
    </source>
</evidence>
<proteinExistence type="predicted"/>
<reference evidence="2" key="3">
    <citation type="submission" date="2025-09" db="UniProtKB">
        <authorList>
            <consortium name="Ensembl"/>
        </authorList>
    </citation>
    <scope>IDENTIFICATION</scope>
</reference>
<dbReference type="GO" id="GO:0070886">
    <property type="term" value="P:positive regulation of calcineurin-NFAT signaling cascade"/>
    <property type="evidence" value="ECO:0007669"/>
    <property type="project" value="TreeGrafter"/>
</dbReference>
<feature type="compositionally biased region" description="Basic and acidic residues" evidence="1">
    <location>
        <begin position="1818"/>
        <end position="1862"/>
    </location>
</feature>
<dbReference type="PANTHER" id="PTHR33775:SF2">
    <property type="entry name" value="CARDIAC-ENRICHED FHL2-INTERACTING PROTEIN"/>
    <property type="match status" value="1"/>
</dbReference>
<accession>A0A3B4DJE3</accession>
<feature type="compositionally biased region" description="Basic and acidic residues" evidence="1">
    <location>
        <begin position="1664"/>
        <end position="1683"/>
    </location>
</feature>
<dbReference type="PANTHER" id="PTHR33775">
    <property type="entry name" value="CARDIAC-ENRICHED FHL2-INTERACTING PROTEIN-RELATED"/>
    <property type="match status" value="1"/>
</dbReference>
<dbReference type="STRING" id="42514.ENSPNAP00000023246"/>
<evidence type="ECO:0008006" key="4">
    <source>
        <dbReference type="Google" id="ProtNLM"/>
    </source>
</evidence>
<evidence type="ECO:0000256" key="1">
    <source>
        <dbReference type="SAM" id="MobiDB-lite"/>
    </source>
</evidence>
<dbReference type="Ensembl" id="ENSPNAT00000013138.2">
    <property type="protein sequence ID" value="ENSPNAP00000023246.1"/>
    <property type="gene ID" value="ENSPNAG00000000455.2"/>
</dbReference>
<feature type="region of interest" description="Disordered" evidence="1">
    <location>
        <begin position="1800"/>
        <end position="1862"/>
    </location>
</feature>